<feature type="signal peptide" evidence="4">
    <location>
        <begin position="1"/>
        <end position="23"/>
    </location>
</feature>
<dbReference type="InterPro" id="IPR050759">
    <property type="entry name" value="Serine_protease_kringle"/>
</dbReference>
<dbReference type="EMBL" id="LR902393">
    <property type="protein sequence ID" value="CAD7250474.1"/>
    <property type="molecule type" value="Genomic_DNA"/>
</dbReference>
<keyword evidence="4" id="KW-0732">Signal</keyword>
<evidence type="ECO:0000256" key="3">
    <source>
        <dbReference type="PROSITE-ProRule" id="PRU00121"/>
    </source>
</evidence>
<keyword evidence="2 3" id="KW-1015">Disulfide bond</keyword>
<dbReference type="PRINTS" id="PR00018">
    <property type="entry name" value="KRINGLE"/>
</dbReference>
<reference evidence="6" key="1">
    <citation type="submission" date="2020-11" db="EMBL/GenBank/DDBJ databases">
        <authorList>
            <person name="Tran Van P."/>
        </authorList>
    </citation>
    <scope>NUCLEOTIDE SEQUENCE</scope>
</reference>
<dbReference type="InterPro" id="IPR018056">
    <property type="entry name" value="Kringle_CS"/>
</dbReference>
<protein>
    <recommendedName>
        <fullName evidence="5">Kringle domain-containing protein</fullName>
    </recommendedName>
</protein>
<dbReference type="AlphaFoldDB" id="A0A7R9AAN1"/>
<name>A0A7R9AAN1_9CRUS</name>
<organism evidence="6">
    <name type="scientific">Darwinula stevensoni</name>
    <dbReference type="NCBI Taxonomy" id="69355"/>
    <lineage>
        <taxon>Eukaryota</taxon>
        <taxon>Metazoa</taxon>
        <taxon>Ecdysozoa</taxon>
        <taxon>Arthropoda</taxon>
        <taxon>Crustacea</taxon>
        <taxon>Oligostraca</taxon>
        <taxon>Ostracoda</taxon>
        <taxon>Podocopa</taxon>
        <taxon>Podocopida</taxon>
        <taxon>Darwinulocopina</taxon>
        <taxon>Darwinuloidea</taxon>
        <taxon>Darwinulidae</taxon>
        <taxon>Darwinula</taxon>
    </lineage>
</organism>
<feature type="disulfide bond" evidence="3">
    <location>
        <begin position="239"/>
        <end position="262"/>
    </location>
</feature>
<dbReference type="OrthoDB" id="1915767at2759"/>
<evidence type="ECO:0000313" key="7">
    <source>
        <dbReference type="Proteomes" id="UP000677054"/>
    </source>
</evidence>
<dbReference type="PANTHER" id="PTHR24261">
    <property type="entry name" value="PLASMINOGEN-RELATED"/>
    <property type="match status" value="1"/>
</dbReference>
<dbReference type="InterPro" id="IPR013806">
    <property type="entry name" value="Kringle-like"/>
</dbReference>
<dbReference type="InterPro" id="IPR000001">
    <property type="entry name" value="Kringle"/>
</dbReference>
<dbReference type="Proteomes" id="UP000677054">
    <property type="component" value="Unassembled WGS sequence"/>
</dbReference>
<dbReference type="SMART" id="SM00130">
    <property type="entry name" value="KR"/>
    <property type="match status" value="5"/>
</dbReference>
<dbReference type="CDD" id="cd00108">
    <property type="entry name" value="KR"/>
    <property type="match status" value="2"/>
</dbReference>
<dbReference type="PANTHER" id="PTHR24261:SF7">
    <property type="entry name" value="KRINGLE DOMAIN-CONTAINING PROTEIN"/>
    <property type="match status" value="1"/>
</dbReference>
<feature type="domain" description="Kringle" evidence="5">
    <location>
        <begin position="186"/>
        <end position="267"/>
    </location>
</feature>
<feature type="chain" id="PRO_5036209834" description="Kringle domain-containing protein" evidence="4">
    <location>
        <begin position="24"/>
        <end position="678"/>
    </location>
</feature>
<evidence type="ECO:0000259" key="5">
    <source>
        <dbReference type="PROSITE" id="PS50070"/>
    </source>
</evidence>
<dbReference type="Pfam" id="PF00051">
    <property type="entry name" value="Kringle"/>
    <property type="match status" value="4"/>
</dbReference>
<gene>
    <name evidence="6" type="ORF">DSTB1V02_LOCUS10247</name>
</gene>
<dbReference type="SUPFAM" id="SSF57440">
    <property type="entry name" value="Kringle-like"/>
    <property type="match status" value="5"/>
</dbReference>
<evidence type="ECO:0000256" key="4">
    <source>
        <dbReference type="SAM" id="SignalP"/>
    </source>
</evidence>
<evidence type="ECO:0000256" key="1">
    <source>
        <dbReference type="ARBA" id="ARBA00022572"/>
    </source>
</evidence>
<dbReference type="PROSITE" id="PS50070">
    <property type="entry name" value="KRINGLE_2"/>
    <property type="match status" value="5"/>
</dbReference>
<accession>A0A7R9AAN1</accession>
<keyword evidence="7" id="KW-1185">Reference proteome</keyword>
<feature type="domain" description="Kringle" evidence="5">
    <location>
        <begin position="596"/>
        <end position="678"/>
    </location>
</feature>
<feature type="domain" description="Kringle" evidence="5">
    <location>
        <begin position="473"/>
        <end position="553"/>
    </location>
</feature>
<feature type="domain" description="Kringle" evidence="5">
    <location>
        <begin position="280"/>
        <end position="354"/>
    </location>
</feature>
<feature type="domain" description="Kringle" evidence="5">
    <location>
        <begin position="380"/>
        <end position="463"/>
    </location>
</feature>
<keyword evidence="1 3" id="KW-0420">Kringle</keyword>
<sequence>METFPSFARELVLVLVVLHGVASTDSLAHYAAHPGQRYGNIALATRERTLGLCGRKCAKRKPPCYAFNYRETDGSCQLVLDGKSGLLEGNDYSSYVQRLCLTEHPKIPSAKVSYEEWNGEYPAPPGAMVILRCEHPRGFSDGSSIHTARCSASPDSWCSSFQENAVQCKGFKREMHKYPECRLTKKGREYIGTTKATESGKECLPWSSHPYGTPKDFLNQDAYDSNFINLDSWSHKNYCRNPSWRERPWCFVSDHEVQWEYCDIPMCTDTNPPECKAAQQGGEYIGRKRVTHAGVPCQRWEKPKLREKLDCCRPGFPDEPIAEDHDYCRNPNGDAAPWCYNEDGDREFCDVPFCAVRSGQGILRIKKGDGDYPECRLTEKGKEYFGMKNETETGRPCLPWESQSHRMPWDFFNNQTTFGDHFLNHDLSFHMNYCRNPALYRERPWCFVSDQTIEWEYCDVPFCRDPNPPECKLTGKGGEYVGRRNVTISGFPCVYWLSSTAAEIVSFFLSSFSDEIDGSHNFCRSIKPGTHGPMCLLSLPTGPRAEYCDIPFCPASDGKTCDVRVSGNCISERWFSVFLFDLSVGSPSECQASKTGVEYIGTKNTTKSGYPCQPWMSNTPNSQEFKSHYGSTFKNHFPDDLHPSHNFCRNPTSDPKGPWCYNGAGKKPPTDNCDIPSC</sequence>
<evidence type="ECO:0000256" key="2">
    <source>
        <dbReference type="ARBA" id="ARBA00023157"/>
    </source>
</evidence>
<proteinExistence type="predicted"/>
<dbReference type="InterPro" id="IPR038178">
    <property type="entry name" value="Kringle_sf"/>
</dbReference>
<dbReference type="Gene3D" id="2.40.20.10">
    <property type="entry name" value="Plasminogen Kringle 4"/>
    <property type="match status" value="5"/>
</dbReference>
<dbReference type="PROSITE" id="PS00021">
    <property type="entry name" value="KRINGLE_1"/>
    <property type="match status" value="4"/>
</dbReference>
<comment type="caution">
    <text evidence="3">Lacks conserved residue(s) required for the propagation of feature annotation.</text>
</comment>
<evidence type="ECO:0000313" key="6">
    <source>
        <dbReference type="EMBL" id="CAD7250474.1"/>
    </source>
</evidence>
<dbReference type="EMBL" id="CAJPEV010002876">
    <property type="protein sequence ID" value="CAG0898308.1"/>
    <property type="molecule type" value="Genomic_DNA"/>
</dbReference>